<dbReference type="AlphaFoldDB" id="A0A563E012"/>
<dbReference type="InterPro" id="IPR022603">
    <property type="entry name" value="DUF3152"/>
</dbReference>
<evidence type="ECO:0000256" key="1">
    <source>
        <dbReference type="SAM" id="MobiDB-lite"/>
    </source>
</evidence>
<protein>
    <submittedName>
        <fullName evidence="3">DUF3152 domain-containing protein</fullName>
    </submittedName>
</protein>
<feature type="compositionally biased region" description="Low complexity" evidence="1">
    <location>
        <begin position="46"/>
        <end position="84"/>
    </location>
</feature>
<dbReference type="RefSeq" id="WP_146317257.1">
    <property type="nucleotide sequence ID" value="NZ_VCQV01000018.1"/>
</dbReference>
<feature type="region of interest" description="Disordered" evidence="1">
    <location>
        <begin position="46"/>
        <end position="110"/>
    </location>
</feature>
<accession>A0A563E012</accession>
<comment type="caution">
    <text evidence="3">The sequence shown here is derived from an EMBL/GenBank/DDBJ whole genome shotgun (WGS) entry which is preliminary data.</text>
</comment>
<feature type="domain" description="DUF3152" evidence="2">
    <location>
        <begin position="105"/>
        <end position="275"/>
    </location>
</feature>
<dbReference type="SUPFAM" id="SSF55486">
    <property type="entry name" value="Metalloproteases ('zincins'), catalytic domain"/>
    <property type="match status" value="1"/>
</dbReference>
<sequence length="299" mass="31188">MPPSHRPTPATSREVRLRRTVVGAVTLLALSSAMISYVRQSGAAAAGPRPAATSSHTTAPTATAPTGSATPAPSTRGPGGTPSPSSKPAPPSSTEPAGTTVAPVKVPSHGSGTFTRVLVPGPASTAKGRLVTYSLQVEKGMGANSSDIAKTVGSVLLDPRGWQSVDQVRFVQVTPQQVKAGTKPQVYITVASPQMTDKLCAPANTDSTWSCFNGGRAVLNYRRWADAVPSFKGNLIGYREYLINHEVGHGLGHMHQTCSKQGAPAPVMQEQSMGLHGCTAWFWPMTPSQAARAMRAATK</sequence>
<name>A0A563E012_9MICO</name>
<dbReference type="OrthoDB" id="9779865at2"/>
<evidence type="ECO:0000259" key="2">
    <source>
        <dbReference type="Pfam" id="PF11350"/>
    </source>
</evidence>
<dbReference type="Proteomes" id="UP000320244">
    <property type="component" value="Unassembled WGS sequence"/>
</dbReference>
<evidence type="ECO:0000313" key="3">
    <source>
        <dbReference type="EMBL" id="TWP35551.1"/>
    </source>
</evidence>
<reference evidence="3 4" key="2">
    <citation type="submission" date="2019-08" db="EMBL/GenBank/DDBJ databases">
        <title>Jejuicoccus antrihumi gen. nov., sp. nov., a new member of the family Dermacoccaceae isolated from a cave.</title>
        <authorList>
            <person name="Schumann P."/>
            <person name="Kim I.S."/>
        </authorList>
    </citation>
    <scope>NUCLEOTIDE SEQUENCE [LARGE SCALE GENOMIC DNA]</scope>
    <source>
        <strain evidence="3 4">C5-26</strain>
    </source>
</reference>
<evidence type="ECO:0000313" key="4">
    <source>
        <dbReference type="Proteomes" id="UP000320244"/>
    </source>
</evidence>
<reference evidence="3 4" key="1">
    <citation type="submission" date="2019-05" db="EMBL/GenBank/DDBJ databases">
        <authorList>
            <person name="Lee S.D."/>
        </authorList>
    </citation>
    <scope>NUCLEOTIDE SEQUENCE [LARGE SCALE GENOMIC DNA]</scope>
    <source>
        <strain evidence="3 4">C5-26</strain>
    </source>
</reference>
<keyword evidence="4" id="KW-1185">Reference proteome</keyword>
<gene>
    <name evidence="3" type="ORF">FGL98_13275</name>
</gene>
<dbReference type="Pfam" id="PF11350">
    <property type="entry name" value="DUF3152"/>
    <property type="match status" value="1"/>
</dbReference>
<organism evidence="3 4">
    <name type="scientific">Leekyejoonella antrihumi</name>
    <dbReference type="NCBI Taxonomy" id="1660198"/>
    <lineage>
        <taxon>Bacteria</taxon>
        <taxon>Bacillati</taxon>
        <taxon>Actinomycetota</taxon>
        <taxon>Actinomycetes</taxon>
        <taxon>Micrococcales</taxon>
        <taxon>Dermacoccaceae</taxon>
        <taxon>Leekyejoonella</taxon>
    </lineage>
</organism>
<proteinExistence type="predicted"/>
<dbReference type="EMBL" id="VCQV01000018">
    <property type="protein sequence ID" value="TWP35551.1"/>
    <property type="molecule type" value="Genomic_DNA"/>
</dbReference>